<comment type="caution">
    <text evidence="1">The sequence shown here is derived from an EMBL/GenBank/DDBJ whole genome shotgun (WGS) entry which is preliminary data.</text>
</comment>
<evidence type="ECO:0000313" key="2">
    <source>
        <dbReference type="Proteomes" id="UP001165960"/>
    </source>
</evidence>
<evidence type="ECO:0000313" key="1">
    <source>
        <dbReference type="EMBL" id="KAJ9055872.1"/>
    </source>
</evidence>
<protein>
    <submittedName>
        <fullName evidence="1">Uncharacterized protein</fullName>
    </submittedName>
</protein>
<dbReference type="Proteomes" id="UP001165960">
    <property type="component" value="Unassembled WGS sequence"/>
</dbReference>
<sequence length="199" mass="22160">MAKAKSQSRKAAAKPSAIVSQDLPTCFALISRLSMNSYLADFINRHSLVPRKGKGKKGAYRFCQRLLATAELPDNVTLLTLHYMEKVSRISPSLLQEHEGQLIFTACLLLASRFIEDSPYAVSSLANMTSYGSLRINRMARIVCEAIDYQLYINHSNFTDYESQVLSSIELSFLEPSKAKPRRSARSALPTPPLTPGPY</sequence>
<organism evidence="1 2">
    <name type="scientific">Entomophthora muscae</name>
    <dbReference type="NCBI Taxonomy" id="34485"/>
    <lineage>
        <taxon>Eukaryota</taxon>
        <taxon>Fungi</taxon>
        <taxon>Fungi incertae sedis</taxon>
        <taxon>Zoopagomycota</taxon>
        <taxon>Entomophthoromycotina</taxon>
        <taxon>Entomophthoromycetes</taxon>
        <taxon>Entomophthorales</taxon>
        <taxon>Entomophthoraceae</taxon>
        <taxon>Entomophthora</taxon>
    </lineage>
</organism>
<reference evidence="1" key="1">
    <citation type="submission" date="2022-04" db="EMBL/GenBank/DDBJ databases">
        <title>Genome of the entomopathogenic fungus Entomophthora muscae.</title>
        <authorList>
            <person name="Elya C."/>
            <person name="Lovett B.R."/>
            <person name="Lee E."/>
            <person name="Macias A.M."/>
            <person name="Hajek A.E."/>
            <person name="De Bivort B.L."/>
            <person name="Kasson M.T."/>
            <person name="De Fine Licht H.H."/>
            <person name="Stajich J.E."/>
        </authorList>
    </citation>
    <scope>NUCLEOTIDE SEQUENCE</scope>
    <source>
        <strain evidence="1">Berkeley</strain>
    </source>
</reference>
<name>A0ACC2S0Q2_9FUNG</name>
<dbReference type="EMBL" id="QTSX02006212">
    <property type="protein sequence ID" value="KAJ9055872.1"/>
    <property type="molecule type" value="Genomic_DNA"/>
</dbReference>
<keyword evidence="2" id="KW-1185">Reference proteome</keyword>
<gene>
    <name evidence="1" type="ORF">DSO57_1038800</name>
</gene>
<proteinExistence type="predicted"/>
<accession>A0ACC2S0Q2</accession>